<dbReference type="Proteomes" id="UP000596661">
    <property type="component" value="Unassembled WGS sequence"/>
</dbReference>
<dbReference type="EMBL" id="UZAU01000811">
    <property type="status" value="NOT_ANNOTATED_CDS"/>
    <property type="molecule type" value="Genomic_DNA"/>
</dbReference>
<name>A0A803QQA7_CANSA</name>
<reference evidence="1" key="1">
    <citation type="submission" date="2021-03" db="UniProtKB">
        <authorList>
            <consortium name="EnsemblPlants"/>
        </authorList>
    </citation>
    <scope>IDENTIFICATION</scope>
</reference>
<dbReference type="Gramene" id="evm.model.10.768">
    <property type="protein sequence ID" value="cds.evm.model.10.768"/>
    <property type="gene ID" value="evm.TU.10.768"/>
</dbReference>
<evidence type="ECO:0000313" key="2">
    <source>
        <dbReference type="Proteomes" id="UP000596661"/>
    </source>
</evidence>
<keyword evidence="2" id="KW-1185">Reference proteome</keyword>
<accession>A0A803QQA7</accession>
<sequence length="88" mass="9864">MCFHKITCKRTALEADSVSKPPHNLFCCLSRHLGQGGFDPVFYGTLPKTNQEISPKVMDSVLEWIGTEINNERPKIGTAFSSFIFSEN</sequence>
<dbReference type="AlphaFoldDB" id="A0A803QQA7"/>
<organism evidence="1 2">
    <name type="scientific">Cannabis sativa</name>
    <name type="common">Hemp</name>
    <name type="synonym">Marijuana</name>
    <dbReference type="NCBI Taxonomy" id="3483"/>
    <lineage>
        <taxon>Eukaryota</taxon>
        <taxon>Viridiplantae</taxon>
        <taxon>Streptophyta</taxon>
        <taxon>Embryophyta</taxon>
        <taxon>Tracheophyta</taxon>
        <taxon>Spermatophyta</taxon>
        <taxon>Magnoliopsida</taxon>
        <taxon>eudicotyledons</taxon>
        <taxon>Gunneridae</taxon>
        <taxon>Pentapetalae</taxon>
        <taxon>rosids</taxon>
        <taxon>fabids</taxon>
        <taxon>Rosales</taxon>
        <taxon>Cannabaceae</taxon>
        <taxon>Cannabis</taxon>
    </lineage>
</organism>
<protein>
    <submittedName>
        <fullName evidence="1">Uncharacterized protein</fullName>
    </submittedName>
</protein>
<dbReference type="EnsemblPlants" id="evm.model.10.768">
    <property type="protein sequence ID" value="cds.evm.model.10.768"/>
    <property type="gene ID" value="evm.TU.10.768"/>
</dbReference>
<proteinExistence type="predicted"/>
<evidence type="ECO:0000313" key="1">
    <source>
        <dbReference type="EnsemblPlants" id="cds.evm.model.10.768"/>
    </source>
</evidence>